<evidence type="ECO:0000313" key="3">
    <source>
        <dbReference type="EMBL" id="SFZ84860.1"/>
    </source>
</evidence>
<protein>
    <submittedName>
        <fullName evidence="3">Universal stress protein, UspA family</fullName>
    </submittedName>
</protein>
<dbReference type="InterPro" id="IPR006016">
    <property type="entry name" value="UspA"/>
</dbReference>
<feature type="domain" description="UspA" evidence="2">
    <location>
        <begin position="1"/>
        <end position="140"/>
    </location>
</feature>
<dbReference type="STRING" id="1349785.GCA_000509405_02503"/>
<dbReference type="Pfam" id="PF00582">
    <property type="entry name" value="Usp"/>
    <property type="match status" value="2"/>
</dbReference>
<evidence type="ECO:0000313" key="4">
    <source>
        <dbReference type="Proteomes" id="UP000231564"/>
    </source>
</evidence>
<dbReference type="SUPFAM" id="SSF52402">
    <property type="entry name" value="Adenine nucleotide alpha hydrolases-like"/>
    <property type="match status" value="2"/>
</dbReference>
<dbReference type="Proteomes" id="UP000231564">
    <property type="component" value="Chromosome MARIT"/>
</dbReference>
<comment type="similarity">
    <text evidence="1">Belongs to the universal stress protein A family.</text>
</comment>
<name>A0A2H1EDH0_9FLAO</name>
<gene>
    <name evidence="3" type="ORF">MARIT_2944</name>
</gene>
<keyword evidence="4" id="KW-1185">Reference proteome</keyword>
<dbReference type="EMBL" id="LT634361">
    <property type="protein sequence ID" value="SFZ84860.1"/>
    <property type="molecule type" value="Genomic_DNA"/>
</dbReference>
<dbReference type="PANTHER" id="PTHR46268">
    <property type="entry name" value="STRESS RESPONSE PROTEIN NHAX"/>
    <property type="match status" value="1"/>
</dbReference>
<dbReference type="GeneID" id="47724389"/>
<dbReference type="Gene3D" id="3.40.50.620">
    <property type="entry name" value="HUPs"/>
    <property type="match status" value="2"/>
</dbReference>
<dbReference type="AlphaFoldDB" id="A0A2H1EDH0"/>
<proteinExistence type="inferred from homology"/>
<evidence type="ECO:0000259" key="2">
    <source>
        <dbReference type="Pfam" id="PF00582"/>
    </source>
</evidence>
<dbReference type="KEGG" id="tmar:MARIT_2944"/>
<reference evidence="3 4" key="1">
    <citation type="submission" date="2016-11" db="EMBL/GenBank/DDBJ databases">
        <authorList>
            <person name="Jaros S."/>
            <person name="Januszkiewicz K."/>
            <person name="Wedrychowicz H."/>
        </authorList>
    </citation>
    <scope>NUCLEOTIDE SEQUENCE [LARGE SCALE GENOMIC DNA]</scope>
    <source>
        <strain evidence="3">NCIMB 2154T</strain>
    </source>
</reference>
<sequence length="277" mass="31359">MKKIIVPVDFSKHSEYALKAAALLAKKNNSEVYVLHMLDLHEVSMNDSGRFQQEKAAFFLKLAEKKFKDFLKKDFLKEIHITPIIKHFKVFSEINEIADKEDADLIIMGSHGVSGMKEFFIGSNTEKVVRHAKIPVLIVKKEYANLSFDDVVFASDFSERSVASYKKALKILKGLESKMHLLYVNTPNENFKNDLEMEQMAAHFLNKAEGNLERLDEVNYVCDYSVEKGVLNFANSIGANLIAVSTHGRKGLSHIFRGSVSEDLANHSTLPIITFKM</sequence>
<organism evidence="3 4">
    <name type="scientific">Tenacibaculum maritimum NCIMB 2154</name>
    <dbReference type="NCBI Taxonomy" id="1349785"/>
    <lineage>
        <taxon>Bacteria</taxon>
        <taxon>Pseudomonadati</taxon>
        <taxon>Bacteroidota</taxon>
        <taxon>Flavobacteriia</taxon>
        <taxon>Flavobacteriales</taxon>
        <taxon>Flavobacteriaceae</taxon>
        <taxon>Tenacibaculum</taxon>
    </lineage>
</organism>
<feature type="domain" description="UspA" evidence="2">
    <location>
        <begin position="148"/>
        <end position="274"/>
    </location>
</feature>
<dbReference type="PRINTS" id="PR01438">
    <property type="entry name" value="UNVRSLSTRESS"/>
</dbReference>
<dbReference type="RefSeq" id="WP_100211851.1">
    <property type="nucleotide sequence ID" value="NZ_CP138495.1"/>
</dbReference>
<dbReference type="InterPro" id="IPR014729">
    <property type="entry name" value="Rossmann-like_a/b/a_fold"/>
</dbReference>
<evidence type="ECO:0000256" key="1">
    <source>
        <dbReference type="ARBA" id="ARBA00008791"/>
    </source>
</evidence>
<dbReference type="OrthoDB" id="9788959at2"/>
<dbReference type="CDD" id="cd00293">
    <property type="entry name" value="USP-like"/>
    <property type="match status" value="2"/>
</dbReference>
<dbReference type="InterPro" id="IPR006015">
    <property type="entry name" value="Universal_stress_UspA"/>
</dbReference>
<accession>A0A2H1EDH0</accession>
<dbReference type="PANTHER" id="PTHR46268:SF6">
    <property type="entry name" value="UNIVERSAL STRESS PROTEIN UP12"/>
    <property type="match status" value="1"/>
</dbReference>